<keyword evidence="4" id="KW-1185">Reference proteome</keyword>
<dbReference type="EMBL" id="JFHC01000164">
    <property type="protein sequence ID" value="KDR37675.1"/>
    <property type="molecule type" value="Genomic_DNA"/>
</dbReference>
<evidence type="ECO:0000256" key="1">
    <source>
        <dbReference type="SAM" id="MobiDB-lite"/>
    </source>
</evidence>
<dbReference type="InterPro" id="IPR014004">
    <property type="entry name" value="Transpt-assoc_nodulatn_dom_bac"/>
</dbReference>
<dbReference type="PANTHER" id="PTHR34606:SF15">
    <property type="entry name" value="BON DOMAIN-CONTAINING PROTEIN"/>
    <property type="match status" value="1"/>
</dbReference>
<sequence>MKRIMPRRSGSAALIVLASVAGWILASETMAAPSEPSVASSAAPASATRKENRALRKRVYAAFAKDKSIDAGNIGVGVKDGAVTLTGTVADASQIERAVTLAKGVSGVVSVTNKLTVRRDFGQ</sequence>
<organism evidence="3 4">
    <name type="scientific">Caballeronia glathei</name>
    <dbReference type="NCBI Taxonomy" id="60547"/>
    <lineage>
        <taxon>Bacteria</taxon>
        <taxon>Pseudomonadati</taxon>
        <taxon>Pseudomonadota</taxon>
        <taxon>Betaproteobacteria</taxon>
        <taxon>Burkholderiales</taxon>
        <taxon>Burkholderiaceae</taxon>
        <taxon>Caballeronia</taxon>
    </lineage>
</organism>
<evidence type="ECO:0000259" key="2">
    <source>
        <dbReference type="PROSITE" id="PS50914"/>
    </source>
</evidence>
<evidence type="ECO:0000313" key="4">
    <source>
        <dbReference type="Proteomes" id="UP000027466"/>
    </source>
</evidence>
<protein>
    <submittedName>
        <fullName evidence="3">Transporter</fullName>
    </submittedName>
</protein>
<proteinExistence type="predicted"/>
<dbReference type="InterPro" id="IPR051686">
    <property type="entry name" value="Lipoprotein_DolP"/>
</dbReference>
<accession>A0A069PAM3</accession>
<feature type="compositionally biased region" description="Low complexity" evidence="1">
    <location>
        <begin position="32"/>
        <end position="47"/>
    </location>
</feature>
<dbReference type="Proteomes" id="UP000027466">
    <property type="component" value="Unassembled WGS sequence"/>
</dbReference>
<feature type="region of interest" description="Disordered" evidence="1">
    <location>
        <begin position="32"/>
        <end position="52"/>
    </location>
</feature>
<dbReference type="PROSITE" id="PS50914">
    <property type="entry name" value="BON"/>
    <property type="match status" value="1"/>
</dbReference>
<dbReference type="SMART" id="SM00749">
    <property type="entry name" value="BON"/>
    <property type="match status" value="1"/>
</dbReference>
<gene>
    <name evidence="3" type="ORF">BG61_09385</name>
</gene>
<reference evidence="3 4" key="1">
    <citation type="submission" date="2014-03" db="EMBL/GenBank/DDBJ databases">
        <title>Draft Genome Sequences of Four Burkholderia Strains.</title>
        <authorList>
            <person name="Liu X.Y."/>
            <person name="Li C.X."/>
            <person name="Xu J.H."/>
        </authorList>
    </citation>
    <scope>NUCLEOTIDE SEQUENCE [LARGE SCALE GENOMIC DNA]</scope>
    <source>
        <strain evidence="3 4">DSM 50014</strain>
    </source>
</reference>
<dbReference type="PANTHER" id="PTHR34606">
    <property type="entry name" value="BON DOMAIN-CONTAINING PROTEIN"/>
    <property type="match status" value="1"/>
</dbReference>
<dbReference type="Gene3D" id="3.30.1340.30">
    <property type="match status" value="1"/>
</dbReference>
<evidence type="ECO:0000313" key="3">
    <source>
        <dbReference type="EMBL" id="KDR37675.1"/>
    </source>
</evidence>
<comment type="caution">
    <text evidence="3">The sequence shown here is derived from an EMBL/GenBank/DDBJ whole genome shotgun (WGS) entry which is preliminary data.</text>
</comment>
<dbReference type="Pfam" id="PF04972">
    <property type="entry name" value="BON"/>
    <property type="match status" value="1"/>
</dbReference>
<dbReference type="InterPro" id="IPR007055">
    <property type="entry name" value="BON_dom"/>
</dbReference>
<dbReference type="STRING" id="60547.GCA_000751215_01830"/>
<name>A0A069PAM3_9BURK</name>
<dbReference type="AlphaFoldDB" id="A0A069PAM3"/>
<feature type="domain" description="BON" evidence="2">
    <location>
        <begin position="51"/>
        <end position="119"/>
    </location>
</feature>